<comment type="subcellular location">
    <subcellularLocation>
        <location evidence="1">Membrane</location>
        <topology evidence="1">Single-pass type I membrane protein</topology>
    </subcellularLocation>
</comment>
<dbReference type="SMART" id="SM00220">
    <property type="entry name" value="S_TKc"/>
    <property type="match status" value="1"/>
</dbReference>
<evidence type="ECO:0000256" key="6">
    <source>
        <dbReference type="ARBA" id="ARBA00022692"/>
    </source>
</evidence>
<evidence type="ECO:0000256" key="12">
    <source>
        <dbReference type="ARBA" id="ARBA00023136"/>
    </source>
</evidence>
<reference evidence="21 22" key="1">
    <citation type="submission" date="2023-10" db="EMBL/GenBank/DDBJ databases">
        <title>Chromosome-scale genome assembly provides insights into flower coloration mechanisms of Canna indica.</title>
        <authorList>
            <person name="Li C."/>
        </authorList>
    </citation>
    <scope>NUCLEOTIDE SEQUENCE [LARGE SCALE GENOMIC DNA]</scope>
    <source>
        <tissue evidence="21">Flower</tissue>
    </source>
</reference>
<dbReference type="InterPro" id="IPR045874">
    <property type="entry name" value="LRK10/LRL21-25-like"/>
</dbReference>
<evidence type="ECO:0000256" key="3">
    <source>
        <dbReference type="ARBA" id="ARBA00022527"/>
    </source>
</evidence>
<dbReference type="PROSITE" id="PS00108">
    <property type="entry name" value="PROTEIN_KINASE_ST"/>
    <property type="match status" value="1"/>
</dbReference>
<dbReference type="GO" id="GO:0030247">
    <property type="term" value="F:polysaccharide binding"/>
    <property type="evidence" value="ECO:0007669"/>
    <property type="project" value="InterPro"/>
</dbReference>
<dbReference type="InterPro" id="IPR011009">
    <property type="entry name" value="Kinase-like_dom_sf"/>
</dbReference>
<keyword evidence="22" id="KW-1185">Reference proteome</keyword>
<dbReference type="SUPFAM" id="SSF56112">
    <property type="entry name" value="Protein kinase-like (PK-like)"/>
    <property type="match status" value="1"/>
</dbReference>
<evidence type="ECO:0000256" key="15">
    <source>
        <dbReference type="ARBA" id="ARBA00023180"/>
    </source>
</evidence>
<dbReference type="PROSITE" id="PS00107">
    <property type="entry name" value="PROTEIN_KINASE_ATP"/>
    <property type="match status" value="1"/>
</dbReference>
<evidence type="ECO:0000256" key="11">
    <source>
        <dbReference type="ARBA" id="ARBA00022989"/>
    </source>
</evidence>
<dbReference type="InterPro" id="IPR025287">
    <property type="entry name" value="WAK_GUB"/>
</dbReference>
<evidence type="ECO:0000256" key="16">
    <source>
        <dbReference type="ARBA" id="ARBA00047899"/>
    </source>
</evidence>
<keyword evidence="15" id="KW-0325">Glycoprotein</keyword>
<keyword evidence="3" id="KW-0723">Serine/threonine-protein kinase</keyword>
<dbReference type="Pfam" id="PF14380">
    <property type="entry name" value="WAK_assoc"/>
    <property type="match status" value="1"/>
</dbReference>
<evidence type="ECO:0000256" key="9">
    <source>
        <dbReference type="ARBA" id="ARBA00022777"/>
    </source>
</evidence>
<dbReference type="GO" id="GO:0004674">
    <property type="term" value="F:protein serine/threonine kinase activity"/>
    <property type="evidence" value="ECO:0007669"/>
    <property type="project" value="UniProtKB-KW"/>
</dbReference>
<evidence type="ECO:0000256" key="13">
    <source>
        <dbReference type="ARBA" id="ARBA00023157"/>
    </source>
</evidence>
<evidence type="ECO:0000256" key="18">
    <source>
        <dbReference type="PROSITE-ProRule" id="PRU10141"/>
    </source>
</evidence>
<evidence type="ECO:0000256" key="5">
    <source>
        <dbReference type="ARBA" id="ARBA00022679"/>
    </source>
</evidence>
<keyword evidence="14" id="KW-0675">Receptor</keyword>
<evidence type="ECO:0000256" key="8">
    <source>
        <dbReference type="ARBA" id="ARBA00022741"/>
    </source>
</evidence>
<feature type="signal peptide" evidence="19">
    <location>
        <begin position="1"/>
        <end position="31"/>
    </location>
</feature>
<keyword evidence="7 19" id="KW-0732">Signal</keyword>
<dbReference type="GO" id="GO:0005524">
    <property type="term" value="F:ATP binding"/>
    <property type="evidence" value="ECO:0007669"/>
    <property type="project" value="UniProtKB-UniRule"/>
</dbReference>
<evidence type="ECO:0000256" key="14">
    <source>
        <dbReference type="ARBA" id="ARBA00023170"/>
    </source>
</evidence>
<evidence type="ECO:0000256" key="17">
    <source>
        <dbReference type="ARBA" id="ARBA00048679"/>
    </source>
</evidence>
<feature type="domain" description="Protein kinase" evidence="20">
    <location>
        <begin position="305"/>
        <end position="595"/>
    </location>
</feature>
<dbReference type="GO" id="GO:0016020">
    <property type="term" value="C:membrane"/>
    <property type="evidence" value="ECO:0007669"/>
    <property type="project" value="UniProtKB-SubCell"/>
</dbReference>
<keyword evidence="12" id="KW-0472">Membrane</keyword>
<accession>A0AAQ3KAC7</accession>
<dbReference type="Gene3D" id="3.30.200.20">
    <property type="entry name" value="Phosphorylase Kinase, domain 1"/>
    <property type="match status" value="1"/>
</dbReference>
<keyword evidence="13" id="KW-1015">Disulfide bond</keyword>
<dbReference type="InterPro" id="IPR008271">
    <property type="entry name" value="Ser/Thr_kinase_AS"/>
</dbReference>
<dbReference type="PANTHER" id="PTHR27009">
    <property type="entry name" value="RUST RESISTANCE KINASE LR10-RELATED"/>
    <property type="match status" value="1"/>
</dbReference>
<dbReference type="InterPro" id="IPR000719">
    <property type="entry name" value="Prot_kinase_dom"/>
</dbReference>
<dbReference type="PROSITE" id="PS50011">
    <property type="entry name" value="PROTEIN_KINASE_DOM"/>
    <property type="match status" value="1"/>
</dbReference>
<keyword evidence="4" id="KW-0245">EGF-like domain</keyword>
<keyword evidence="9" id="KW-0418">Kinase</keyword>
<name>A0AAQ3KAC7_9LILI</name>
<dbReference type="EMBL" id="CP136893">
    <property type="protein sequence ID" value="WOL03980.1"/>
    <property type="molecule type" value="Genomic_DNA"/>
</dbReference>
<evidence type="ECO:0000256" key="10">
    <source>
        <dbReference type="ARBA" id="ARBA00022840"/>
    </source>
</evidence>
<dbReference type="AlphaFoldDB" id="A0AAQ3KAC7"/>
<sequence>MDPKISVTPKEFFITVFFLLLSLVERREAAASPLCIQDPKTDRCGNISIQYPFWLSGRQQPNCGLPPFELTCRNDSHNPVPVLKLFDFYFFIKQIFYHNQSFQLTTSKSADDECPIPYNNITSDTFPFTLSSSNKRVFFLQNCSSSENLSGWYQNITCPSFRWTTYFGGVYKGHGQLNSDTRSCRLVVVPVLEYSKGNYSERLKAGWLFNWTAPDCAECLKSGGRCGYDESTASFMCNCKDRNHQSTCRGVSGPACLCIVLLSLFLLRHKVSREKNTKTMKALLCSHGSLAPQNYKYSEIKRMTNSFSNKLGQGGYGTVYKGTLQDGHQVAVKVLREAKENGEEFINEVVSISRTSHVNVVRLLGFCMERSKRALVYEFMPNGSLEKFISSRGGGGGALLGWEKIFKIAVGIARGLEYLHRGCNARIVHFDIKPHNVLLDQDFCPKISDFGLAKLCSPKEGSSSSISMVAPRGTIGYIAPELLYGNFGTVSSKSDVYSYGMMILEMVGVTKMNDVEIVGSGSELYFPQWIYDHLSSTANLGFIAGLGTEEEEKVRKIIIVGLWCIQMMPMNRPTMNMVIDLLEGRAEDLQMPPKP</sequence>
<evidence type="ECO:0000256" key="7">
    <source>
        <dbReference type="ARBA" id="ARBA00022729"/>
    </source>
</evidence>
<dbReference type="Gene3D" id="1.10.510.10">
    <property type="entry name" value="Transferase(Phosphotransferase) domain 1"/>
    <property type="match status" value="1"/>
</dbReference>
<keyword evidence="10 18" id="KW-0067">ATP-binding</keyword>
<dbReference type="FunFam" id="1.10.510.10:FF:000590">
    <property type="entry name" value="PR5-like receptor kinase"/>
    <property type="match status" value="1"/>
</dbReference>
<comment type="catalytic activity">
    <reaction evidence="16">
        <text>L-threonyl-[protein] + ATP = O-phospho-L-threonyl-[protein] + ADP + H(+)</text>
        <dbReference type="Rhea" id="RHEA:46608"/>
        <dbReference type="Rhea" id="RHEA-COMP:11060"/>
        <dbReference type="Rhea" id="RHEA-COMP:11605"/>
        <dbReference type="ChEBI" id="CHEBI:15378"/>
        <dbReference type="ChEBI" id="CHEBI:30013"/>
        <dbReference type="ChEBI" id="CHEBI:30616"/>
        <dbReference type="ChEBI" id="CHEBI:61977"/>
        <dbReference type="ChEBI" id="CHEBI:456216"/>
        <dbReference type="EC" id="2.7.11.1"/>
    </reaction>
</comment>
<feature type="chain" id="PRO_5042840201" description="non-specific serine/threonine protein kinase" evidence="19">
    <location>
        <begin position="32"/>
        <end position="595"/>
    </location>
</feature>
<gene>
    <name evidence="21" type="ORF">Cni_G12701</name>
</gene>
<proteinExistence type="predicted"/>
<dbReference type="InterPro" id="IPR032872">
    <property type="entry name" value="WAK_assoc_C"/>
</dbReference>
<evidence type="ECO:0000256" key="1">
    <source>
        <dbReference type="ARBA" id="ARBA00004479"/>
    </source>
</evidence>
<dbReference type="InterPro" id="IPR017441">
    <property type="entry name" value="Protein_kinase_ATP_BS"/>
</dbReference>
<dbReference type="Pfam" id="PF00069">
    <property type="entry name" value="Pkinase"/>
    <property type="match status" value="1"/>
</dbReference>
<evidence type="ECO:0000259" key="20">
    <source>
        <dbReference type="PROSITE" id="PS50011"/>
    </source>
</evidence>
<keyword evidence="8 18" id="KW-0547">Nucleotide-binding</keyword>
<dbReference type="FunFam" id="3.30.200.20:FF:000059">
    <property type="entry name" value="S-receptor-like serine/threonine-protein kinase"/>
    <property type="match status" value="1"/>
</dbReference>
<keyword evidence="5" id="KW-0808">Transferase</keyword>
<dbReference type="Proteomes" id="UP001327560">
    <property type="component" value="Chromosome 4"/>
</dbReference>
<organism evidence="21 22">
    <name type="scientific">Canna indica</name>
    <name type="common">Indian-shot</name>
    <dbReference type="NCBI Taxonomy" id="4628"/>
    <lineage>
        <taxon>Eukaryota</taxon>
        <taxon>Viridiplantae</taxon>
        <taxon>Streptophyta</taxon>
        <taxon>Embryophyta</taxon>
        <taxon>Tracheophyta</taxon>
        <taxon>Spermatophyta</taxon>
        <taxon>Magnoliopsida</taxon>
        <taxon>Liliopsida</taxon>
        <taxon>Zingiberales</taxon>
        <taxon>Cannaceae</taxon>
        <taxon>Canna</taxon>
    </lineage>
</organism>
<keyword evidence="11" id="KW-1133">Transmembrane helix</keyword>
<feature type="binding site" evidence="18">
    <location>
        <position position="333"/>
    </location>
    <ligand>
        <name>ATP</name>
        <dbReference type="ChEBI" id="CHEBI:30616"/>
    </ligand>
</feature>
<evidence type="ECO:0000256" key="4">
    <source>
        <dbReference type="ARBA" id="ARBA00022536"/>
    </source>
</evidence>
<keyword evidence="6" id="KW-0812">Transmembrane</keyword>
<evidence type="ECO:0000313" key="21">
    <source>
        <dbReference type="EMBL" id="WOL03980.1"/>
    </source>
</evidence>
<evidence type="ECO:0000256" key="2">
    <source>
        <dbReference type="ARBA" id="ARBA00012513"/>
    </source>
</evidence>
<evidence type="ECO:0000313" key="22">
    <source>
        <dbReference type="Proteomes" id="UP001327560"/>
    </source>
</evidence>
<dbReference type="Pfam" id="PF13947">
    <property type="entry name" value="GUB_WAK_bind"/>
    <property type="match status" value="1"/>
</dbReference>
<comment type="catalytic activity">
    <reaction evidence="17">
        <text>L-seryl-[protein] + ATP = O-phospho-L-seryl-[protein] + ADP + H(+)</text>
        <dbReference type="Rhea" id="RHEA:17989"/>
        <dbReference type="Rhea" id="RHEA-COMP:9863"/>
        <dbReference type="Rhea" id="RHEA-COMP:11604"/>
        <dbReference type="ChEBI" id="CHEBI:15378"/>
        <dbReference type="ChEBI" id="CHEBI:29999"/>
        <dbReference type="ChEBI" id="CHEBI:30616"/>
        <dbReference type="ChEBI" id="CHEBI:83421"/>
        <dbReference type="ChEBI" id="CHEBI:456216"/>
        <dbReference type="EC" id="2.7.11.1"/>
    </reaction>
</comment>
<dbReference type="EC" id="2.7.11.1" evidence="2"/>
<evidence type="ECO:0000256" key="19">
    <source>
        <dbReference type="SAM" id="SignalP"/>
    </source>
</evidence>
<protein>
    <recommendedName>
        <fullName evidence="2">non-specific serine/threonine protein kinase</fullName>
        <ecNumber evidence="2">2.7.11.1</ecNumber>
    </recommendedName>
</protein>